<dbReference type="Gene3D" id="1.10.246.20">
    <property type="entry name" value="Coactivator CBP, KIX domain"/>
    <property type="match status" value="1"/>
</dbReference>
<evidence type="ECO:0000256" key="4">
    <source>
        <dbReference type="ARBA" id="ARBA00022528"/>
    </source>
</evidence>
<keyword evidence="6 14" id="KW-0812">Transmembrane</keyword>
<dbReference type="Pfam" id="PF16987">
    <property type="entry name" value="KIX_2"/>
    <property type="match status" value="1"/>
</dbReference>
<feature type="compositionally biased region" description="Basic residues" evidence="13">
    <location>
        <begin position="1"/>
        <end position="10"/>
    </location>
</feature>
<evidence type="ECO:0000256" key="10">
    <source>
        <dbReference type="ARBA" id="ARBA00023136"/>
    </source>
</evidence>
<keyword evidence="11" id="KW-0804">Transcription</keyword>
<keyword evidence="18" id="KW-1185">Reference proteome</keyword>
<evidence type="ECO:0000259" key="15">
    <source>
        <dbReference type="Pfam" id="PF16987"/>
    </source>
</evidence>
<dbReference type="Proteomes" id="UP000824890">
    <property type="component" value="Unassembled WGS sequence"/>
</dbReference>
<dbReference type="InterPro" id="IPR022796">
    <property type="entry name" value="Chloroa_b-bind"/>
</dbReference>
<feature type="compositionally biased region" description="Low complexity" evidence="13">
    <location>
        <begin position="539"/>
        <end position="552"/>
    </location>
</feature>
<evidence type="ECO:0000256" key="3">
    <source>
        <dbReference type="ARBA" id="ARBA00004370"/>
    </source>
</evidence>
<evidence type="ECO:0000256" key="5">
    <source>
        <dbReference type="ARBA" id="ARBA00022640"/>
    </source>
</evidence>
<feature type="region of interest" description="Disordered" evidence="13">
    <location>
        <begin position="1"/>
        <end position="27"/>
    </location>
</feature>
<evidence type="ECO:0000256" key="14">
    <source>
        <dbReference type="SAM" id="Phobius"/>
    </source>
</evidence>
<organism evidence="17 18">
    <name type="scientific">Brassica napus</name>
    <name type="common">Rape</name>
    <dbReference type="NCBI Taxonomy" id="3708"/>
    <lineage>
        <taxon>Eukaryota</taxon>
        <taxon>Viridiplantae</taxon>
        <taxon>Streptophyta</taxon>
        <taxon>Embryophyta</taxon>
        <taxon>Tracheophyta</taxon>
        <taxon>Spermatophyta</taxon>
        <taxon>Magnoliopsida</taxon>
        <taxon>eudicotyledons</taxon>
        <taxon>Gunneridae</taxon>
        <taxon>Pentapetalae</taxon>
        <taxon>rosids</taxon>
        <taxon>malvids</taxon>
        <taxon>Brassicales</taxon>
        <taxon>Brassicaceae</taxon>
        <taxon>Brassiceae</taxon>
        <taxon>Brassica</taxon>
    </lineage>
</organism>
<feature type="region of interest" description="Disordered" evidence="13">
    <location>
        <begin position="788"/>
        <end position="809"/>
    </location>
</feature>
<accession>A0ABQ8CH67</accession>
<feature type="domain" description="Mediator complex subunit 15 KIX" evidence="15">
    <location>
        <begin position="340"/>
        <end position="420"/>
    </location>
</feature>
<feature type="compositionally biased region" description="Low complexity" evidence="13">
    <location>
        <begin position="719"/>
        <end position="738"/>
    </location>
</feature>
<evidence type="ECO:0000256" key="7">
    <source>
        <dbReference type="ARBA" id="ARBA00022989"/>
    </source>
</evidence>
<sequence length="1455" mass="157963">MMAVQIRKRSSRNDSGHNEAETFNTKHSDLRRASTVQTKIIHKKKNRENKTHTQKKNRGHFMAMAVSGAVLSGLGPSFLSGGKISASALGSGVGAGAARVGRKTLIVAAAAASQPKKSWIPAVKGGGNFLDPEWLDGSLPGDFGFDPLGLGKDPAFLKWYREAELIHGRWAMAAVLGIFVGQAWSGVPWFEAGADPRAIAPFSFGSLLGTQLLLMGWVESKRWVDFFNPDSQSVEWATPWSRTAENFANYTGDQGYPGGRFFDPLGLAGKTRGGVYEADREKLERLKVAEIKHSRLAMLAMLVFYFEAGQGKTPLGALGHLMDNNNWRPSLPSGDPAMETGDWRAQLPPDSRQKIVNKIMETLKKHLPYSGPEGINELRRIAARFEEKIFSGAVNQTDYLRKISMKMLTMETKSQNQAGSSSTIPTANNGTSMDSLPTNQGNLLPGTLPNNQSQAPQPLLPQTMQNNTASGMMGSSALPSSMPPVSSMTHNNVASVVNQNSNMQNVAGMLQDSSGQHGLSSNMFPGSQRQMLGRPHTMSSQQQQQQQQQQPQSAQYLYQQQLQQQLLKQNFQSGNFAFAITHTTTAATTKCDAAQSNAFVSTVWYSNICDPGLLCELSSSTGSPHKSAIKSPITWAADYDTGYASSASIFAAKATSAITTSLWNPSAANFIAAAQPQQQLLNSQVGNSNLQTNQQSVHMLSQPTGMQRTHQAGHGLFPSQGQQSQNQPSQQQMMPLQSHHQLGLQQQPNVLQQDVQQRLQSSGQVTGSLLPPQNVVDHQRQLYQSQRALPEMPSSSLDSTAQTENANGVDWQEEAFQKIKTMKEAYLPDLNEIYQRVTAKLQQDSLPQQQRSEQFEKLKQFKTMLERMIQFLSVSKTNIVPALKDKVTFYEKQIITFLNMHRPRKPVQQGQLPQSQMQPMQQQQSQNVQDQSHDSQANPQMQSMSMPGSSGQRAQQSSLTNMQNSLLSSRPGVSAPQQNIPSSMPASSLESGQGNALNNGQQIAMGSMQQNTSQQQQRPSYPLQQLKPGSQLPVTSPQLMQGQSPQMIQQHLSPQIDQKIAMSSVNKTGTPLQPANSPFIVPSPSTPLAPSPMQVDSEKPSGASSLSMGNTARQQATGMQGVVQSLAIGTPGISASPLLQEFITPDGNNLNPLISTSGKPSGTELPMERLIRVVKSISPQALSSAVSDIGSVVSMVDRIAGSAPGNGSRASVGEDLVAMTKCRLQARNFMTQEGMMATKKMKRHTTAMPLSVSSLEGSVGDNYKQFACSGTSDLESTATSDGKKARTETDHALLEEIKEINQRLIDTVVEISDDEDAADPSEAATARKGCEGTTVKFSFIAVSLSPALKAHLSSTQMSPIQPLRLLVPCSYPNGSPSLLDKLPVETSKENEDLSSKAMARFNILLRSLSQPMSLKDIAKTWDACARTVICEYAQQFGGGTFSSKYGTWEKYVAAS</sequence>
<feature type="compositionally biased region" description="Polar residues" evidence="13">
    <location>
        <begin position="511"/>
        <end position="530"/>
    </location>
</feature>
<feature type="region of interest" description="Disordered" evidence="13">
    <location>
        <begin position="511"/>
        <end position="552"/>
    </location>
</feature>
<dbReference type="SUPFAM" id="SSF103511">
    <property type="entry name" value="Chlorophyll a-b binding protein"/>
    <property type="match status" value="1"/>
</dbReference>
<evidence type="ECO:0000256" key="2">
    <source>
        <dbReference type="ARBA" id="ARBA00004229"/>
    </source>
</evidence>
<feature type="transmembrane region" description="Helical" evidence="14">
    <location>
        <begin position="60"/>
        <end position="79"/>
    </location>
</feature>
<comment type="caution">
    <text evidence="17">The sequence shown here is derived from an EMBL/GenBank/DDBJ whole genome shotgun (WGS) entry which is preliminary data.</text>
</comment>
<evidence type="ECO:0008006" key="19">
    <source>
        <dbReference type="Google" id="ProtNLM"/>
    </source>
</evidence>
<protein>
    <recommendedName>
        <fullName evidence="19">Mediator complex subunit 15 KIX domain-containing protein</fullName>
    </recommendedName>
</protein>
<feature type="domain" description="ARC105/Med15 mediator subunit C-terminal" evidence="16">
    <location>
        <begin position="1348"/>
        <end position="1426"/>
    </location>
</feature>
<dbReference type="InterPro" id="IPR036529">
    <property type="entry name" value="KIX_dom_sf"/>
</dbReference>
<dbReference type="InterPro" id="IPR044661">
    <property type="entry name" value="MED15a/b/c-like"/>
</dbReference>
<proteinExistence type="predicted"/>
<comment type="subcellular location">
    <subcellularLocation>
        <location evidence="3">Membrane</location>
    </subcellularLocation>
    <subcellularLocation>
        <location evidence="1">Nucleus</location>
    </subcellularLocation>
    <subcellularLocation>
        <location evidence="2">Plastid</location>
        <location evidence="2">Chloroplast</location>
    </subcellularLocation>
</comment>
<dbReference type="PANTHER" id="PTHR33137:SF25">
    <property type="entry name" value="MEDIATOR COMPLEX SUBUNIT 15 KIX DOMAIN-CONTAINING PROTEIN"/>
    <property type="match status" value="1"/>
</dbReference>
<feature type="region of interest" description="Disordered" evidence="13">
    <location>
        <begin position="1084"/>
        <end position="1108"/>
    </location>
</feature>
<feature type="compositionally biased region" description="Polar residues" evidence="13">
    <location>
        <begin position="953"/>
        <end position="968"/>
    </location>
</feature>
<name>A0ABQ8CH67_BRANA</name>
<evidence type="ECO:0000256" key="11">
    <source>
        <dbReference type="ARBA" id="ARBA00023163"/>
    </source>
</evidence>
<dbReference type="Pfam" id="PF21539">
    <property type="entry name" value="Med15_C"/>
    <property type="match status" value="1"/>
</dbReference>
<feature type="compositionally biased region" description="Polar residues" evidence="13">
    <location>
        <begin position="975"/>
        <end position="1008"/>
    </location>
</feature>
<reference evidence="17 18" key="1">
    <citation type="submission" date="2021-05" db="EMBL/GenBank/DDBJ databases">
        <title>Genome Assembly of Synthetic Allotetraploid Brassica napus Reveals Homoeologous Exchanges between Subgenomes.</title>
        <authorList>
            <person name="Davis J.T."/>
        </authorList>
    </citation>
    <scope>NUCLEOTIDE SEQUENCE [LARGE SCALE GENOMIC DNA]</scope>
    <source>
        <strain evidence="18">cv. Da-Ae</strain>
        <tissue evidence="17">Seedling</tissue>
    </source>
</reference>
<feature type="region of interest" description="Disordered" evidence="13">
    <location>
        <begin position="701"/>
        <end position="738"/>
    </location>
</feature>
<keyword evidence="8" id="KW-0805">Transcription regulation</keyword>
<feature type="compositionally biased region" description="Low complexity" evidence="13">
    <location>
        <begin position="907"/>
        <end position="952"/>
    </location>
</feature>
<feature type="compositionally biased region" description="Basic and acidic residues" evidence="13">
    <location>
        <begin position="11"/>
        <end position="27"/>
    </location>
</feature>
<feature type="compositionally biased region" description="Polar residues" evidence="13">
    <location>
        <begin position="477"/>
        <end position="489"/>
    </location>
</feature>
<evidence type="ECO:0000256" key="1">
    <source>
        <dbReference type="ARBA" id="ARBA00004123"/>
    </source>
</evidence>
<evidence type="ECO:0000256" key="6">
    <source>
        <dbReference type="ARBA" id="ARBA00022692"/>
    </source>
</evidence>
<dbReference type="EMBL" id="JAGKQM010000008">
    <property type="protein sequence ID" value="KAH0916407.1"/>
    <property type="molecule type" value="Genomic_DNA"/>
</dbReference>
<dbReference type="InterPro" id="IPR048386">
    <property type="entry name" value="Med15_C"/>
</dbReference>
<dbReference type="PANTHER" id="PTHR33137">
    <property type="entry name" value="MEDIATOR OF RNA POLYMERASE II TRANSCRIPTION SUBUNIT 15A-RELATED"/>
    <property type="match status" value="1"/>
</dbReference>
<keyword evidence="4" id="KW-0150">Chloroplast</keyword>
<keyword evidence="7 14" id="KW-1133">Transmembrane helix</keyword>
<feature type="compositionally biased region" description="Polar residues" evidence="13">
    <location>
        <begin position="788"/>
        <end position="806"/>
    </location>
</feature>
<keyword evidence="12" id="KW-0539">Nucleus</keyword>
<feature type="compositionally biased region" description="Low complexity" evidence="13">
    <location>
        <begin position="1009"/>
        <end position="1026"/>
    </location>
</feature>
<evidence type="ECO:0000313" key="17">
    <source>
        <dbReference type="EMBL" id="KAH0916407.1"/>
    </source>
</evidence>
<evidence type="ECO:0000256" key="13">
    <source>
        <dbReference type="SAM" id="MobiDB-lite"/>
    </source>
</evidence>
<evidence type="ECO:0000313" key="18">
    <source>
        <dbReference type="Proteomes" id="UP000824890"/>
    </source>
</evidence>
<evidence type="ECO:0000256" key="9">
    <source>
        <dbReference type="ARBA" id="ARBA00023078"/>
    </source>
</evidence>
<keyword evidence="9" id="KW-0793">Thylakoid</keyword>
<feature type="region of interest" description="Disordered" evidence="13">
    <location>
        <begin position="412"/>
        <end position="489"/>
    </location>
</feature>
<keyword evidence="10 14" id="KW-0472">Membrane</keyword>
<dbReference type="InterPro" id="IPR036546">
    <property type="entry name" value="MED15_KIX"/>
</dbReference>
<gene>
    <name evidence="17" type="ORF">HID58_030853</name>
</gene>
<feature type="region of interest" description="Disordered" evidence="13">
    <location>
        <begin position="901"/>
        <end position="1034"/>
    </location>
</feature>
<keyword evidence="5" id="KW-0934">Plastid</keyword>
<evidence type="ECO:0000259" key="16">
    <source>
        <dbReference type="Pfam" id="PF21539"/>
    </source>
</evidence>
<evidence type="ECO:0000256" key="12">
    <source>
        <dbReference type="ARBA" id="ARBA00023242"/>
    </source>
</evidence>
<dbReference type="Gene3D" id="1.10.3460.10">
    <property type="entry name" value="Chlorophyll a/b binding protein domain"/>
    <property type="match status" value="1"/>
</dbReference>
<dbReference type="Pfam" id="PF00504">
    <property type="entry name" value="Chloroa_b-bind"/>
    <property type="match status" value="1"/>
</dbReference>
<feature type="compositionally biased region" description="Polar residues" evidence="13">
    <location>
        <begin position="412"/>
        <end position="470"/>
    </location>
</feature>
<evidence type="ECO:0000256" key="8">
    <source>
        <dbReference type="ARBA" id="ARBA00023015"/>
    </source>
</evidence>
<feature type="compositionally biased region" description="Polar residues" evidence="13">
    <location>
        <begin position="701"/>
        <end position="710"/>
    </location>
</feature>